<comment type="catalytic activity">
    <reaction evidence="8">
        <text>a quinone + NADH + 5 H(+)(in) = a quinol + NAD(+) + 4 H(+)(out)</text>
        <dbReference type="Rhea" id="RHEA:57888"/>
        <dbReference type="ChEBI" id="CHEBI:15378"/>
        <dbReference type="ChEBI" id="CHEBI:24646"/>
        <dbReference type="ChEBI" id="CHEBI:57540"/>
        <dbReference type="ChEBI" id="CHEBI:57945"/>
        <dbReference type="ChEBI" id="CHEBI:132124"/>
    </reaction>
</comment>
<keyword evidence="4 8" id="KW-0812">Transmembrane</keyword>
<dbReference type="InterPro" id="IPR039428">
    <property type="entry name" value="NUOK/Mnh_C1-like"/>
</dbReference>
<dbReference type="GO" id="GO:0005886">
    <property type="term" value="C:plasma membrane"/>
    <property type="evidence" value="ECO:0007669"/>
    <property type="project" value="UniProtKB-SubCell"/>
</dbReference>
<sequence>MNIGWYLAVSALVFCTGAAGVLTRRSPLVILLCLELMLNAANLALIAFSRMWGNGDGQIFAIIVMVVAACEVCIGLGLVVAIFRRRLPIDVDEMRELHG</sequence>
<dbReference type="HAMAP" id="MF_01456">
    <property type="entry name" value="NDH1_NuoK"/>
    <property type="match status" value="1"/>
</dbReference>
<evidence type="ECO:0000256" key="4">
    <source>
        <dbReference type="ARBA" id="ARBA00022692"/>
    </source>
</evidence>
<dbReference type="InterPro" id="IPR001133">
    <property type="entry name" value="NADH_UbQ_OxRdtase_chain4L/K"/>
</dbReference>
<keyword evidence="5 8" id="KW-0874">Quinone</keyword>
<feature type="transmembrane region" description="Helical" evidence="8">
    <location>
        <begin position="6"/>
        <end position="22"/>
    </location>
</feature>
<evidence type="ECO:0000256" key="7">
    <source>
        <dbReference type="ARBA" id="ARBA00023136"/>
    </source>
</evidence>
<dbReference type="KEGG" id="bsol:FSW04_06140"/>
<keyword evidence="8" id="KW-1278">Translocase</keyword>
<dbReference type="AlphaFoldDB" id="A0A5B8U2Q2"/>
<keyword evidence="8" id="KW-1003">Cell membrane</keyword>
<keyword evidence="10" id="KW-1185">Reference proteome</keyword>
<protein>
    <recommendedName>
        <fullName evidence="8">NADH-quinone oxidoreductase subunit K</fullName>
        <ecNumber evidence="8">7.1.1.-</ecNumber>
    </recommendedName>
    <alternativeName>
        <fullName evidence="8">NADH dehydrogenase I subunit K</fullName>
    </alternativeName>
    <alternativeName>
        <fullName evidence="8">NDH-1 subunit K</fullName>
    </alternativeName>
</protein>
<feature type="transmembrane region" description="Helical" evidence="8">
    <location>
        <begin position="59"/>
        <end position="83"/>
    </location>
</feature>
<dbReference type="EC" id="7.1.1.-" evidence="8"/>
<dbReference type="GO" id="GO:0042773">
    <property type="term" value="P:ATP synthesis coupled electron transport"/>
    <property type="evidence" value="ECO:0007669"/>
    <property type="project" value="InterPro"/>
</dbReference>
<dbReference type="RefSeq" id="WP_146917403.1">
    <property type="nucleotide sequence ID" value="NZ_CP042430.1"/>
</dbReference>
<proteinExistence type="inferred from homology"/>
<keyword evidence="9" id="KW-0560">Oxidoreductase</keyword>
<feature type="transmembrane region" description="Helical" evidence="8">
    <location>
        <begin position="29"/>
        <end position="53"/>
    </location>
</feature>
<accession>A0A5B8U2Q2</accession>
<keyword evidence="3 8" id="KW-0813">Transport</keyword>
<evidence type="ECO:0000256" key="3">
    <source>
        <dbReference type="ARBA" id="ARBA00022448"/>
    </source>
</evidence>
<dbReference type="PANTHER" id="PTHR11434">
    <property type="entry name" value="NADH-UBIQUINONE OXIDOREDUCTASE SUBUNIT ND4L"/>
    <property type="match status" value="1"/>
</dbReference>
<gene>
    <name evidence="8 9" type="primary">nuoK</name>
    <name evidence="9" type="ORF">FSW04_06140</name>
</gene>
<dbReference type="OrthoDB" id="9810120at2"/>
<dbReference type="GO" id="GO:0030964">
    <property type="term" value="C:NADH dehydrogenase complex"/>
    <property type="evidence" value="ECO:0007669"/>
    <property type="project" value="TreeGrafter"/>
</dbReference>
<dbReference type="PANTHER" id="PTHR11434:SF16">
    <property type="entry name" value="NADH-UBIQUINONE OXIDOREDUCTASE CHAIN 4L"/>
    <property type="match status" value="1"/>
</dbReference>
<evidence type="ECO:0000313" key="9">
    <source>
        <dbReference type="EMBL" id="QEC47211.1"/>
    </source>
</evidence>
<evidence type="ECO:0000256" key="6">
    <source>
        <dbReference type="ARBA" id="ARBA00022989"/>
    </source>
</evidence>
<evidence type="ECO:0000256" key="1">
    <source>
        <dbReference type="ARBA" id="ARBA00004141"/>
    </source>
</evidence>
<keyword evidence="6 8" id="KW-1133">Transmembrane helix</keyword>
<dbReference type="GO" id="GO:0048038">
    <property type="term" value="F:quinone binding"/>
    <property type="evidence" value="ECO:0007669"/>
    <property type="project" value="UniProtKB-KW"/>
</dbReference>
<evidence type="ECO:0000256" key="8">
    <source>
        <dbReference type="HAMAP-Rule" id="MF_01456"/>
    </source>
</evidence>
<comment type="function">
    <text evidence="8">NDH-1 shuttles electrons from NADH, via FMN and iron-sulfur (Fe-S) centers, to quinones in the respiratory chain. The immediate electron acceptor for the enzyme in this species is believed to be a menaquinone. Couples the redox reaction to proton translocation (for every two electrons transferred, four hydrogen ions are translocated across the cytoplasmic membrane), and thus conserves the redox energy in a proton gradient.</text>
</comment>
<dbReference type="Gene3D" id="1.10.287.3510">
    <property type="match status" value="1"/>
</dbReference>
<dbReference type="Proteomes" id="UP000321805">
    <property type="component" value="Chromosome"/>
</dbReference>
<keyword evidence="7 8" id="KW-0472">Membrane</keyword>
<name>A0A5B8U2Q2_9ACTN</name>
<reference evidence="9 10" key="1">
    <citation type="journal article" date="2018" name="J. Microbiol.">
        <title>Baekduia soli gen. nov., sp. nov., a novel bacterium isolated from the soil of Baekdu Mountain and proposal of a novel family name, Baekduiaceae fam. nov.</title>
        <authorList>
            <person name="An D.S."/>
            <person name="Siddiqi M.Z."/>
            <person name="Kim K.H."/>
            <person name="Yu H.S."/>
            <person name="Im W.T."/>
        </authorList>
    </citation>
    <scope>NUCLEOTIDE SEQUENCE [LARGE SCALE GENOMIC DNA]</scope>
    <source>
        <strain evidence="9 10">BR7-21</strain>
    </source>
</reference>
<comment type="subunit">
    <text evidence="8">NDH-1 is composed of 14 different subunits. Subunits NuoA, H, J, K, L, M, N constitute the membrane sector of the complex.</text>
</comment>
<comment type="similarity">
    <text evidence="2 8">Belongs to the complex I subunit 4L family.</text>
</comment>
<comment type="subcellular location">
    <subcellularLocation>
        <location evidence="8">Cell membrane</location>
        <topology evidence="8">Multi-pass membrane protein</topology>
    </subcellularLocation>
    <subcellularLocation>
        <location evidence="1">Membrane</location>
        <topology evidence="1">Multi-pass membrane protein</topology>
    </subcellularLocation>
</comment>
<organism evidence="9 10">
    <name type="scientific">Baekduia soli</name>
    <dbReference type="NCBI Taxonomy" id="496014"/>
    <lineage>
        <taxon>Bacteria</taxon>
        <taxon>Bacillati</taxon>
        <taxon>Actinomycetota</taxon>
        <taxon>Thermoleophilia</taxon>
        <taxon>Solirubrobacterales</taxon>
        <taxon>Baekduiaceae</taxon>
        <taxon>Baekduia</taxon>
    </lineage>
</organism>
<dbReference type="Pfam" id="PF00420">
    <property type="entry name" value="Oxidored_q2"/>
    <property type="match status" value="1"/>
</dbReference>
<evidence type="ECO:0000256" key="2">
    <source>
        <dbReference type="ARBA" id="ARBA00010519"/>
    </source>
</evidence>
<dbReference type="FunFam" id="1.10.287.3510:FF:000001">
    <property type="entry name" value="NADH-quinone oxidoreductase subunit K"/>
    <property type="match status" value="1"/>
</dbReference>
<dbReference type="NCBIfam" id="NF004320">
    <property type="entry name" value="PRK05715.1-2"/>
    <property type="match status" value="1"/>
</dbReference>
<dbReference type="EMBL" id="CP042430">
    <property type="protein sequence ID" value="QEC47211.1"/>
    <property type="molecule type" value="Genomic_DNA"/>
</dbReference>
<dbReference type="GO" id="GO:0050136">
    <property type="term" value="F:NADH dehydrogenase (quinone) (non-electrogenic) activity"/>
    <property type="evidence" value="ECO:0007669"/>
    <property type="project" value="UniProtKB-UniRule"/>
</dbReference>
<evidence type="ECO:0000313" key="10">
    <source>
        <dbReference type="Proteomes" id="UP000321805"/>
    </source>
</evidence>
<keyword evidence="8" id="KW-0520">NAD</keyword>
<evidence type="ECO:0000256" key="5">
    <source>
        <dbReference type="ARBA" id="ARBA00022719"/>
    </source>
</evidence>